<dbReference type="GO" id="GO:0045547">
    <property type="term" value="F:ditrans,polycis-polyprenyl diphosphate synthase [(2E,6E)-farnesyl diphosphate specific] activity"/>
    <property type="evidence" value="ECO:0007669"/>
    <property type="project" value="TreeGrafter"/>
</dbReference>
<gene>
    <name evidence="3" type="ORF">UX47_C0005G0083</name>
</gene>
<dbReference type="InterPro" id="IPR001441">
    <property type="entry name" value="UPP_synth-like"/>
</dbReference>
<comment type="subunit">
    <text evidence="2">Homodimer.</text>
</comment>
<comment type="caution">
    <text evidence="2">Lacks conserved residue(s) required for the propagation of feature annotation.</text>
</comment>
<evidence type="ECO:0000313" key="3">
    <source>
        <dbReference type="EMBL" id="KKU33281.1"/>
    </source>
</evidence>
<dbReference type="PANTHER" id="PTHR10291:SF0">
    <property type="entry name" value="DEHYDRODOLICHYL DIPHOSPHATE SYNTHASE 2"/>
    <property type="match status" value="1"/>
</dbReference>
<evidence type="ECO:0000256" key="1">
    <source>
        <dbReference type="ARBA" id="ARBA00022679"/>
    </source>
</evidence>
<dbReference type="GO" id="GO:0016094">
    <property type="term" value="P:polyprenol biosynthetic process"/>
    <property type="evidence" value="ECO:0007669"/>
    <property type="project" value="TreeGrafter"/>
</dbReference>
<feature type="binding site" evidence="2">
    <location>
        <begin position="184"/>
        <end position="186"/>
    </location>
    <ligand>
        <name>substrate</name>
    </ligand>
</feature>
<evidence type="ECO:0000313" key="4">
    <source>
        <dbReference type="Proteomes" id="UP000034794"/>
    </source>
</evidence>
<feature type="binding site" evidence="2">
    <location>
        <position position="63"/>
    </location>
    <ligand>
        <name>substrate</name>
    </ligand>
</feature>
<feature type="binding site" evidence="2">
    <location>
        <position position="178"/>
    </location>
    <ligand>
        <name>substrate</name>
    </ligand>
</feature>
<dbReference type="PROSITE" id="PS01066">
    <property type="entry name" value="UPP_SYNTHASE"/>
    <property type="match status" value="1"/>
</dbReference>
<feature type="active site" description="Proton acceptor" evidence="2">
    <location>
        <position position="62"/>
    </location>
</feature>
<dbReference type="GO" id="GO:0000287">
    <property type="term" value="F:magnesium ion binding"/>
    <property type="evidence" value="ECO:0007669"/>
    <property type="project" value="UniProtKB-UniRule"/>
</dbReference>
<proteinExistence type="inferred from homology"/>
<dbReference type="Proteomes" id="UP000034794">
    <property type="component" value="Unassembled WGS sequence"/>
</dbReference>
<feature type="binding site" evidence="2">
    <location>
        <position position="18"/>
    </location>
    <ligand>
        <name>substrate</name>
    </ligand>
</feature>
<dbReference type="AlphaFoldDB" id="A0A0G1PKM3"/>
<comment type="function">
    <text evidence="2">Catalyzes the condensation of isopentenyl diphosphate (IPP) with allylic pyrophosphates generating different type of terpenoids.</text>
</comment>
<reference evidence="3 4" key="1">
    <citation type="journal article" date="2015" name="Nature">
        <title>rRNA introns, odd ribosomes, and small enigmatic genomes across a large radiation of phyla.</title>
        <authorList>
            <person name="Brown C.T."/>
            <person name="Hug L.A."/>
            <person name="Thomas B.C."/>
            <person name="Sharon I."/>
            <person name="Castelle C.J."/>
            <person name="Singh A."/>
            <person name="Wilkins M.J."/>
            <person name="Williams K.H."/>
            <person name="Banfield J.F."/>
        </authorList>
    </citation>
    <scope>NUCLEOTIDE SEQUENCE [LARGE SCALE GENOMIC DNA]</scope>
</reference>
<dbReference type="Gene3D" id="3.40.1180.10">
    <property type="entry name" value="Decaprenyl diphosphate synthase-like"/>
    <property type="match status" value="1"/>
</dbReference>
<dbReference type="CDD" id="cd00475">
    <property type="entry name" value="Cis_IPPS"/>
    <property type="match status" value="1"/>
</dbReference>
<accession>A0A0G1PKM3</accession>
<dbReference type="PATRIC" id="fig|1618381.3.peg.572"/>
<feature type="binding site" evidence="2">
    <location>
        <position position="197"/>
    </location>
    <ligand>
        <name>Mg(2+)</name>
        <dbReference type="ChEBI" id="CHEBI:18420"/>
    </ligand>
</feature>
<dbReference type="InterPro" id="IPR036424">
    <property type="entry name" value="UPP_synth-like_sf"/>
</dbReference>
<dbReference type="SUPFAM" id="SSF64005">
    <property type="entry name" value="Undecaprenyl diphosphate synthase"/>
    <property type="match status" value="1"/>
</dbReference>
<dbReference type="EC" id="2.5.1.-" evidence="2"/>
<comment type="cofactor">
    <cofactor evidence="2">
        <name>Mg(2+)</name>
        <dbReference type="ChEBI" id="CHEBI:18420"/>
    </cofactor>
    <text evidence="2">Binds 2 magnesium ions per subunit.</text>
</comment>
<name>A0A0G1PKM3_9BACT</name>
<organism evidence="3 4">
    <name type="scientific">Candidatus Collierbacteria bacterium GW2011_GWA2_46_26</name>
    <dbReference type="NCBI Taxonomy" id="1618381"/>
    <lineage>
        <taxon>Bacteria</taxon>
        <taxon>Candidatus Collieribacteriota</taxon>
    </lineage>
</organism>
<feature type="binding site" evidence="2">
    <location>
        <position position="65"/>
    </location>
    <ligand>
        <name>substrate</name>
    </ligand>
</feature>
<feature type="binding site" evidence="2">
    <location>
        <position position="13"/>
    </location>
    <ligand>
        <name>Mg(2+)</name>
        <dbReference type="ChEBI" id="CHEBI:18420"/>
    </ligand>
</feature>
<keyword evidence="2" id="KW-0460">Magnesium</keyword>
<dbReference type="EMBL" id="LCMI01000005">
    <property type="protein sequence ID" value="KKU33281.1"/>
    <property type="molecule type" value="Genomic_DNA"/>
</dbReference>
<feature type="binding site" evidence="2">
    <location>
        <begin position="14"/>
        <end position="17"/>
    </location>
    <ligand>
        <name>substrate</name>
    </ligand>
</feature>
<feature type="binding site" evidence="2">
    <location>
        <begin position="59"/>
        <end position="61"/>
    </location>
    <ligand>
        <name>substrate</name>
    </ligand>
</feature>
<keyword evidence="2" id="KW-0479">Metal-binding</keyword>
<dbReference type="InterPro" id="IPR018520">
    <property type="entry name" value="UPP_synth-like_CS"/>
</dbReference>
<comment type="caution">
    <text evidence="3">The sequence shown here is derived from an EMBL/GenBank/DDBJ whole genome shotgun (WGS) entry which is preliminary data.</text>
</comment>
<evidence type="ECO:0000256" key="2">
    <source>
        <dbReference type="HAMAP-Rule" id="MF_01139"/>
    </source>
</evidence>
<dbReference type="HAMAP" id="MF_01139">
    <property type="entry name" value="ISPT"/>
    <property type="match status" value="1"/>
</dbReference>
<keyword evidence="1 2" id="KW-0808">Transferase</keyword>
<sequence length="236" mass="26702">MATLPKHIAIMMDGNRRWARTKGLDPVKGHEYAANHTIEPLIEKCADLGIPYVTFWAFSTENWKREEKEVQGILEIFRLAFGALALRFISKGAKLHILGDMSRFPKDIVNKSLEMIAKSSKNNKITVSFALNYGGRDEIVRAVKKIVAEKIPVNQINEEAVSTHLDTAGMPDPDLVIRTGGERRTSGYLPWQSVYSELYFTPILFPDFTPDQLMEAINDFSQRDRRFGGNSTPKTK</sequence>
<comment type="similarity">
    <text evidence="2">Belongs to the UPP synthase family.</text>
</comment>
<protein>
    <recommendedName>
        <fullName evidence="2">Isoprenyl transferase</fullName>
        <ecNumber evidence="2">2.5.1.-</ecNumber>
    </recommendedName>
</protein>
<feature type="binding site" evidence="2">
    <location>
        <position position="30"/>
    </location>
    <ligand>
        <name>substrate</name>
    </ligand>
</feature>
<dbReference type="NCBIfam" id="TIGR00055">
    <property type="entry name" value="uppS"/>
    <property type="match status" value="1"/>
</dbReference>
<feature type="active site" evidence="2">
    <location>
        <position position="13"/>
    </location>
</feature>
<dbReference type="Pfam" id="PF01255">
    <property type="entry name" value="Prenyltransf"/>
    <property type="match status" value="1"/>
</dbReference>
<dbReference type="PANTHER" id="PTHR10291">
    <property type="entry name" value="DEHYDRODOLICHYL DIPHOSPHATE SYNTHASE FAMILY MEMBER"/>
    <property type="match status" value="1"/>
</dbReference>